<feature type="region of interest" description="Disordered" evidence="1">
    <location>
        <begin position="91"/>
        <end position="122"/>
    </location>
</feature>
<reference evidence="4 5" key="1">
    <citation type="submission" date="2019-08" db="EMBL/GenBank/DDBJ databases">
        <title>Draft genome sequences of two oriental melons (Cucumis melo L. var makuwa).</title>
        <authorList>
            <person name="Kwon S.-Y."/>
        </authorList>
    </citation>
    <scope>NUCLEOTIDE SEQUENCE [LARGE SCALE GENOMIC DNA]</scope>
    <source>
        <strain evidence="5">cv. Chang Bougi</strain>
        <strain evidence="4">cv. SW 3</strain>
        <tissue evidence="2">Leaf</tissue>
    </source>
</reference>
<feature type="compositionally biased region" description="Polar residues" evidence="1">
    <location>
        <begin position="94"/>
        <end position="114"/>
    </location>
</feature>
<evidence type="ECO:0000313" key="3">
    <source>
        <dbReference type="EMBL" id="TYK08079.1"/>
    </source>
</evidence>
<dbReference type="EMBL" id="SSTD01012952">
    <property type="protein sequence ID" value="TYK08079.1"/>
    <property type="molecule type" value="Genomic_DNA"/>
</dbReference>
<dbReference type="Proteomes" id="UP000321393">
    <property type="component" value="Unassembled WGS sequence"/>
</dbReference>
<evidence type="ECO:0000313" key="5">
    <source>
        <dbReference type="Proteomes" id="UP000321947"/>
    </source>
</evidence>
<evidence type="ECO:0000313" key="2">
    <source>
        <dbReference type="EMBL" id="KAA0048179.1"/>
    </source>
</evidence>
<dbReference type="EMBL" id="SSTE01012982">
    <property type="protein sequence ID" value="KAA0048179.1"/>
    <property type="molecule type" value="Genomic_DNA"/>
</dbReference>
<evidence type="ECO:0000256" key="1">
    <source>
        <dbReference type="SAM" id="MobiDB-lite"/>
    </source>
</evidence>
<sequence>MELVKNQLRFSFKNGPVQSSHAGTSSGHAPPITIKTEVPNVYHPHFSQPSTSSFILGSRVSIETVILDSNFNSSDEDDYVVLSKLLSRFKKGDQSGQSSTPASTPQVMRSSTRVSPPYPILHSFPPSRVIPDIPTRTADCDKSHVHQVSFPVTSSSSQSFEGTFETNEVDLGEDTNNDYIPGASSIPILPPEGAHKWKFVVKRRIMDGWLVLPRLICELVINLPSDFNDSSANEFHKLVDGQLHVASLTIKYAILHKIGISNWIPSTHGSTISTSLGHFIYLVGTGVKVNMGEFVFNDLLCHVDTFAIHIPICFSRLLSNFLLCQHPSILAPIDVVGTAPKIISLSMQLFQGLHVSDVPTDFNTPFRGSRSLSVVALLSNILSWYPYPCRIVYFRLWFLSPTL</sequence>
<organism evidence="2 4">
    <name type="scientific">Cucumis melo var. makuwa</name>
    <name type="common">Oriental melon</name>
    <dbReference type="NCBI Taxonomy" id="1194695"/>
    <lineage>
        <taxon>Eukaryota</taxon>
        <taxon>Viridiplantae</taxon>
        <taxon>Streptophyta</taxon>
        <taxon>Embryophyta</taxon>
        <taxon>Tracheophyta</taxon>
        <taxon>Spermatophyta</taxon>
        <taxon>Magnoliopsida</taxon>
        <taxon>eudicotyledons</taxon>
        <taxon>Gunneridae</taxon>
        <taxon>Pentapetalae</taxon>
        <taxon>rosids</taxon>
        <taxon>fabids</taxon>
        <taxon>Cucurbitales</taxon>
        <taxon>Cucurbitaceae</taxon>
        <taxon>Benincaseae</taxon>
        <taxon>Cucumis</taxon>
    </lineage>
</organism>
<evidence type="ECO:0000313" key="4">
    <source>
        <dbReference type="Proteomes" id="UP000321393"/>
    </source>
</evidence>
<gene>
    <name evidence="3" type="ORF">E5676_scaffold265G002370</name>
    <name evidence="2" type="ORF">E6C27_scaffold63G00810</name>
</gene>
<dbReference type="AlphaFoldDB" id="A0A5A7U407"/>
<accession>A0A5A7U407</accession>
<dbReference type="Proteomes" id="UP000321947">
    <property type="component" value="Unassembled WGS sequence"/>
</dbReference>
<protein>
    <submittedName>
        <fullName evidence="2">Envelope-like</fullName>
    </submittedName>
</protein>
<comment type="caution">
    <text evidence="2">The sequence shown here is derived from an EMBL/GenBank/DDBJ whole genome shotgun (WGS) entry which is preliminary data.</text>
</comment>
<name>A0A5A7U407_CUCMM</name>
<dbReference type="OrthoDB" id="1425037at2759"/>
<proteinExistence type="predicted"/>